<keyword evidence="1" id="KW-0812">Transmembrane</keyword>
<keyword evidence="3" id="KW-1185">Reference proteome</keyword>
<gene>
    <name evidence="2" type="ORF">AMECASPLE_015058</name>
</gene>
<protein>
    <submittedName>
        <fullName evidence="2">Uncharacterized protein</fullName>
    </submittedName>
</protein>
<sequence length="108" mass="12630">MMVLQLLIRWRRRWQRQSFALSLFLYFVCFYVYRATVLWSRATILWSHSVERNFSTSESSLGFFSPSFIDPRFTELVASGAAALYGFLHRKRRRGKRAGALVKVGAET</sequence>
<proteinExistence type="predicted"/>
<keyword evidence="1" id="KW-0472">Membrane</keyword>
<dbReference type="EMBL" id="JAHRIP010066877">
    <property type="protein sequence ID" value="MEQ2307126.1"/>
    <property type="molecule type" value="Genomic_DNA"/>
</dbReference>
<dbReference type="Proteomes" id="UP001469553">
    <property type="component" value="Unassembled WGS sequence"/>
</dbReference>
<accession>A0ABV0ZNP3</accession>
<evidence type="ECO:0000313" key="2">
    <source>
        <dbReference type="EMBL" id="MEQ2307126.1"/>
    </source>
</evidence>
<reference evidence="2 3" key="1">
    <citation type="submission" date="2021-06" db="EMBL/GenBank/DDBJ databases">
        <authorList>
            <person name="Palmer J.M."/>
        </authorList>
    </citation>
    <scope>NUCLEOTIDE SEQUENCE [LARGE SCALE GENOMIC DNA]</scope>
    <source>
        <strain evidence="2 3">AS_MEX2019</strain>
        <tissue evidence="2">Muscle</tissue>
    </source>
</reference>
<comment type="caution">
    <text evidence="2">The sequence shown here is derived from an EMBL/GenBank/DDBJ whole genome shotgun (WGS) entry which is preliminary data.</text>
</comment>
<organism evidence="2 3">
    <name type="scientific">Ameca splendens</name>
    <dbReference type="NCBI Taxonomy" id="208324"/>
    <lineage>
        <taxon>Eukaryota</taxon>
        <taxon>Metazoa</taxon>
        <taxon>Chordata</taxon>
        <taxon>Craniata</taxon>
        <taxon>Vertebrata</taxon>
        <taxon>Euteleostomi</taxon>
        <taxon>Actinopterygii</taxon>
        <taxon>Neopterygii</taxon>
        <taxon>Teleostei</taxon>
        <taxon>Neoteleostei</taxon>
        <taxon>Acanthomorphata</taxon>
        <taxon>Ovalentaria</taxon>
        <taxon>Atherinomorphae</taxon>
        <taxon>Cyprinodontiformes</taxon>
        <taxon>Goodeidae</taxon>
        <taxon>Ameca</taxon>
    </lineage>
</organism>
<evidence type="ECO:0000313" key="3">
    <source>
        <dbReference type="Proteomes" id="UP001469553"/>
    </source>
</evidence>
<feature type="transmembrane region" description="Helical" evidence="1">
    <location>
        <begin position="71"/>
        <end position="88"/>
    </location>
</feature>
<keyword evidence="1" id="KW-1133">Transmembrane helix</keyword>
<name>A0ABV0ZNP3_9TELE</name>
<evidence type="ECO:0000256" key="1">
    <source>
        <dbReference type="SAM" id="Phobius"/>
    </source>
</evidence>